<dbReference type="OrthoDB" id="422574at2759"/>
<comment type="caution">
    <text evidence="5">The sequence shown here is derived from an EMBL/GenBank/DDBJ whole genome shotgun (WGS) entry which is preliminary data.</text>
</comment>
<organism evidence="5 6">
    <name type="scientific">Scytalidium lignicola</name>
    <name type="common">Hyphomycete</name>
    <dbReference type="NCBI Taxonomy" id="5539"/>
    <lineage>
        <taxon>Eukaryota</taxon>
        <taxon>Fungi</taxon>
        <taxon>Dikarya</taxon>
        <taxon>Ascomycota</taxon>
        <taxon>Pezizomycotina</taxon>
        <taxon>Leotiomycetes</taxon>
        <taxon>Leotiomycetes incertae sedis</taxon>
        <taxon>Scytalidium</taxon>
    </lineage>
</organism>
<dbReference type="Proteomes" id="UP000258309">
    <property type="component" value="Unassembled WGS sequence"/>
</dbReference>
<feature type="domain" description="GST N-terminal" evidence="3">
    <location>
        <begin position="17"/>
        <end position="101"/>
    </location>
</feature>
<dbReference type="Pfam" id="PF00043">
    <property type="entry name" value="GST_C"/>
    <property type="match status" value="1"/>
</dbReference>
<dbReference type="PANTHER" id="PTHR44051">
    <property type="entry name" value="GLUTATHIONE S-TRANSFERASE-RELATED"/>
    <property type="match status" value="1"/>
</dbReference>
<dbReference type="InterPro" id="IPR040079">
    <property type="entry name" value="Glutathione_S-Trfase"/>
</dbReference>
<feature type="compositionally biased region" description="Basic and acidic residues" evidence="2">
    <location>
        <begin position="335"/>
        <end position="348"/>
    </location>
</feature>
<dbReference type="SFLD" id="SFLDG01151">
    <property type="entry name" value="Main.2:_Nu-like"/>
    <property type="match status" value="1"/>
</dbReference>
<dbReference type="STRING" id="5539.A0A3E2HQ11"/>
<evidence type="ECO:0000259" key="3">
    <source>
        <dbReference type="PROSITE" id="PS50404"/>
    </source>
</evidence>
<evidence type="ECO:0000256" key="1">
    <source>
        <dbReference type="ARBA" id="ARBA00007409"/>
    </source>
</evidence>
<dbReference type="InterPro" id="IPR036282">
    <property type="entry name" value="Glutathione-S-Trfase_C_sf"/>
</dbReference>
<reference evidence="5 6" key="1">
    <citation type="submission" date="2018-05" db="EMBL/GenBank/DDBJ databases">
        <title>Draft genome sequence of Scytalidium lignicola DSM 105466, a ubiquitous saprotrophic fungus.</title>
        <authorList>
            <person name="Buettner E."/>
            <person name="Gebauer A.M."/>
            <person name="Hofrichter M."/>
            <person name="Liers C."/>
            <person name="Kellner H."/>
        </authorList>
    </citation>
    <scope>NUCLEOTIDE SEQUENCE [LARGE SCALE GENOMIC DNA]</scope>
    <source>
        <strain evidence="5 6">DSM 105466</strain>
    </source>
</reference>
<dbReference type="EMBL" id="NCSJ02000009">
    <property type="protein sequence ID" value="RFU35352.1"/>
    <property type="molecule type" value="Genomic_DNA"/>
</dbReference>
<dbReference type="SFLD" id="SFLDS00019">
    <property type="entry name" value="Glutathione_Transferase_(cytos"/>
    <property type="match status" value="1"/>
</dbReference>
<sequence>MAAPDRPTGLIAKSGIELLTFGTPNGHKASIILEELKEAYGKEYTFQSINIMQNIQKEPWFIKINPNGRIPALVDHDRNDFPVFEGAAILTYLTRYYDPENKFSFDNDPDDLSRAEQWIAWQTGGIGPMQGQANHFLRAAKEDSPWGIQRYVGETERLYGVLDAHLKDRDYIVGPGRGKYSIADIANFGWINMSLALGIDLEKQFPNVFKWWERIYARPAVKKGLAVPSESRFSIEAIKEQIKENPEFKENYDKSLEKINKAKEKFGKHDYDVYKSLFALYLDIQKGKVLDGLDETEAKGRWKSFLGKWNRGELSKHWYDPSTLQRSLHGMSTSDEIHKREERARQGPDDVALAGDADTSSDDDSIGPTLPGQESRSRGSSSRMGPSIPNIQDLELKREMEDEDKLTYRDSIRQARKAERKAQKAALDELVPRAEPGTRERQLEKKTEINAKMKGFREKSPGAALEIPDSELMGGGGDDGVEGYKKKKAELERRKTEREIRKEEILRARMEEREERLREHREKENKTIEMLRQLAKERFG</sequence>
<keyword evidence="6" id="KW-1185">Reference proteome</keyword>
<dbReference type="PANTHER" id="PTHR44051:SF6">
    <property type="entry name" value="GLUTATHIONE S-TRANSFERASE II"/>
    <property type="match status" value="1"/>
</dbReference>
<dbReference type="SUPFAM" id="SSF52833">
    <property type="entry name" value="Thioredoxin-like"/>
    <property type="match status" value="1"/>
</dbReference>
<dbReference type="InterPro" id="IPR004045">
    <property type="entry name" value="Glutathione_S-Trfase_N"/>
</dbReference>
<dbReference type="InterPro" id="IPR004046">
    <property type="entry name" value="GST_C"/>
</dbReference>
<feature type="non-terminal residue" evidence="5">
    <location>
        <position position="1"/>
    </location>
</feature>
<evidence type="ECO:0000256" key="2">
    <source>
        <dbReference type="SAM" id="MobiDB-lite"/>
    </source>
</evidence>
<dbReference type="PROSITE" id="PS50404">
    <property type="entry name" value="GST_NTER"/>
    <property type="match status" value="1"/>
</dbReference>
<dbReference type="SFLD" id="SFLDG00358">
    <property type="entry name" value="Main_(cytGST)"/>
    <property type="match status" value="1"/>
</dbReference>
<dbReference type="Gene3D" id="3.40.30.10">
    <property type="entry name" value="Glutaredoxin"/>
    <property type="match status" value="1"/>
</dbReference>
<feature type="compositionally biased region" description="Basic and acidic residues" evidence="2">
    <location>
        <begin position="394"/>
        <end position="460"/>
    </location>
</feature>
<dbReference type="Gene3D" id="1.20.1050.10">
    <property type="match status" value="1"/>
</dbReference>
<feature type="domain" description="GST C-terminal" evidence="4">
    <location>
        <begin position="108"/>
        <end position="235"/>
    </location>
</feature>
<name>A0A3E2HQ11_SCYLI</name>
<evidence type="ECO:0000313" key="5">
    <source>
        <dbReference type="EMBL" id="RFU35352.1"/>
    </source>
</evidence>
<dbReference type="InterPro" id="IPR010987">
    <property type="entry name" value="Glutathione-S-Trfase_C-like"/>
</dbReference>
<dbReference type="AlphaFoldDB" id="A0A3E2HQ11"/>
<evidence type="ECO:0000313" key="6">
    <source>
        <dbReference type="Proteomes" id="UP000258309"/>
    </source>
</evidence>
<proteinExistence type="inferred from homology"/>
<feature type="region of interest" description="Disordered" evidence="2">
    <location>
        <begin position="329"/>
        <end position="488"/>
    </location>
</feature>
<gene>
    <name evidence="5" type="ORF">B7463_g985</name>
</gene>
<dbReference type="InterPro" id="IPR036249">
    <property type="entry name" value="Thioredoxin-like_sf"/>
</dbReference>
<dbReference type="SUPFAM" id="SSF47616">
    <property type="entry name" value="GST C-terminal domain-like"/>
    <property type="match status" value="1"/>
</dbReference>
<accession>A0A3E2HQ11</accession>
<dbReference type="Pfam" id="PF02798">
    <property type="entry name" value="GST_N"/>
    <property type="match status" value="1"/>
</dbReference>
<dbReference type="PROSITE" id="PS50405">
    <property type="entry name" value="GST_CTER"/>
    <property type="match status" value="1"/>
</dbReference>
<evidence type="ECO:0000259" key="4">
    <source>
        <dbReference type="PROSITE" id="PS50405"/>
    </source>
</evidence>
<comment type="similarity">
    <text evidence="1">Belongs to the GST superfamily.</text>
</comment>
<feature type="non-terminal residue" evidence="5">
    <location>
        <position position="540"/>
    </location>
</feature>
<evidence type="ECO:0008006" key="7">
    <source>
        <dbReference type="Google" id="ProtNLM"/>
    </source>
</evidence>
<feature type="compositionally biased region" description="Low complexity" evidence="2">
    <location>
        <begin position="371"/>
        <end position="389"/>
    </location>
</feature>
<dbReference type="CDD" id="cd03048">
    <property type="entry name" value="GST_N_Ure2p_like"/>
    <property type="match status" value="1"/>
</dbReference>
<protein>
    <recommendedName>
        <fullName evidence="7">Glutathione transferase</fullName>
    </recommendedName>
</protein>